<keyword evidence="3" id="KW-1185">Reference proteome</keyword>
<gene>
    <name evidence="2" type="ORF">NEE14_004330</name>
</gene>
<evidence type="ECO:0000313" key="3">
    <source>
        <dbReference type="Proteomes" id="UP001320603"/>
    </source>
</evidence>
<sequence length="293" mass="34367">MKTNKESNALALQPMENLQSALNLSVTTNAELKKRGEEILNSVNLSTKSDVKEVAVELSEFVQECKDEVVRMRSLRKPYTDRLLALQKKFTSLESEIDPLKPGSIAHACQSRLRELLRQEWERNKQVKEQLRTNYERQLKRIDKRKVSDEKKEETRLNARKKLLEEERKLSDIQVQKLPVPNDPLGFIELFKFWWEQKGQYLPQEDMERFFKLPLTFARQPSGNSEIINIYAGFRTETTCPINLAVRVNTGKDSYEWLERLMEDLSFCEREALLYITKGKRFESDSFITVQAN</sequence>
<protein>
    <submittedName>
        <fullName evidence="2">Uncharacterized protein</fullName>
    </submittedName>
</protein>
<reference evidence="2 3" key="1">
    <citation type="submission" date="2024-02" db="EMBL/GenBank/DDBJ databases">
        <title>Whole genome sequencing of Parabacteroides sp. AD58.</title>
        <authorList>
            <person name="Chaplin A.V."/>
            <person name="Pikina A.P."/>
            <person name="Sokolova S.R."/>
            <person name="Korostin D.O."/>
            <person name="Efimov B.A."/>
        </authorList>
    </citation>
    <scope>NUCLEOTIDE SEQUENCE [LARGE SCALE GENOMIC DNA]</scope>
    <source>
        <strain evidence="2 3">AD58</strain>
    </source>
</reference>
<name>A0ABZ2IMJ2_9BACT</name>
<evidence type="ECO:0000313" key="2">
    <source>
        <dbReference type="EMBL" id="WWV67219.1"/>
    </source>
</evidence>
<dbReference type="EMBL" id="CP146284">
    <property type="protein sequence ID" value="WWV67219.1"/>
    <property type="molecule type" value="Genomic_DNA"/>
</dbReference>
<keyword evidence="1" id="KW-0175">Coiled coil</keyword>
<accession>A0ABZ2IMJ2</accession>
<organism evidence="2 3">
    <name type="scientific">Parabacteroides absconsus</name>
    <dbReference type="NCBI Taxonomy" id="2951805"/>
    <lineage>
        <taxon>Bacteria</taxon>
        <taxon>Pseudomonadati</taxon>
        <taxon>Bacteroidota</taxon>
        <taxon>Bacteroidia</taxon>
        <taxon>Bacteroidales</taxon>
        <taxon>Tannerellaceae</taxon>
        <taxon>Parabacteroides</taxon>
    </lineage>
</organism>
<evidence type="ECO:0000256" key="1">
    <source>
        <dbReference type="SAM" id="Coils"/>
    </source>
</evidence>
<dbReference type="RefSeq" id="WP_338578792.1">
    <property type="nucleotide sequence ID" value="NZ_CP146284.1"/>
</dbReference>
<dbReference type="Proteomes" id="UP001320603">
    <property type="component" value="Chromosome"/>
</dbReference>
<feature type="coiled-coil region" evidence="1">
    <location>
        <begin position="118"/>
        <end position="167"/>
    </location>
</feature>
<proteinExistence type="predicted"/>